<gene>
    <name evidence="5" type="ORF">BME96_15715</name>
</gene>
<evidence type="ECO:0000256" key="1">
    <source>
        <dbReference type="ARBA" id="ARBA00023015"/>
    </source>
</evidence>
<dbReference type="Pfam" id="PF00356">
    <property type="entry name" value="LacI"/>
    <property type="match status" value="1"/>
</dbReference>
<sequence>MAVTIKDVAKKANVSPSTVSRVISNSPRISENTKRKVHQVMKELGYHLNYNAHVLAQQKTRTIGIVMKKSASDSLHDPFFPEVLRGISAYCNKEDYNITLTTGESEEEIYENVVKMVRGKRVDGMIVTYSKRGDKVIPYLIESKVPFVLVGRPNDYADKIMFVDNDNVKSAEEATDYLIGLGHQTVGYIGGDLEYEVSNDRLKGYQHALTKNKLPLKEEYVANSDINSELDDILSRFMNLNRPPTALVVTDDLVAMKVLQICRKEGIDVPEELSIISFNNALIAQLSSPALTSVDTQVFLLGHEAAKCVVQEIKETSAYKKSIIIPTVIKRRESCQPLQEPPKN</sequence>
<dbReference type="PROSITE" id="PS00356">
    <property type="entry name" value="HTH_LACI_1"/>
    <property type="match status" value="1"/>
</dbReference>
<feature type="domain" description="HTH lacI-type" evidence="4">
    <location>
        <begin position="3"/>
        <end position="57"/>
    </location>
</feature>
<keyword evidence="2" id="KW-0238">DNA-binding</keyword>
<organism evidence="5 6">
    <name type="scientific">Virgibacillus halodenitrificans</name>
    <name type="common">Bacillus halodenitrificans</name>
    <dbReference type="NCBI Taxonomy" id="1482"/>
    <lineage>
        <taxon>Bacteria</taxon>
        <taxon>Bacillati</taxon>
        <taxon>Bacillota</taxon>
        <taxon>Bacilli</taxon>
        <taxon>Bacillales</taxon>
        <taxon>Bacillaceae</taxon>
        <taxon>Virgibacillus</taxon>
    </lineage>
</organism>
<dbReference type="RefSeq" id="WP_060679305.1">
    <property type="nucleotide sequence ID" value="NZ_CP017962.1"/>
</dbReference>
<name>A0AAC9NM14_VIRHA</name>
<evidence type="ECO:0000256" key="3">
    <source>
        <dbReference type="ARBA" id="ARBA00023163"/>
    </source>
</evidence>
<protein>
    <submittedName>
        <fullName evidence="5">LacI family transcriptional regulator</fullName>
    </submittedName>
</protein>
<dbReference type="InterPro" id="IPR010982">
    <property type="entry name" value="Lambda_DNA-bd_dom_sf"/>
</dbReference>
<dbReference type="InterPro" id="IPR000843">
    <property type="entry name" value="HTH_LacI"/>
</dbReference>
<dbReference type="EMBL" id="CP017962">
    <property type="protein sequence ID" value="APC49553.1"/>
    <property type="molecule type" value="Genomic_DNA"/>
</dbReference>
<dbReference type="Gene3D" id="1.10.260.40">
    <property type="entry name" value="lambda repressor-like DNA-binding domains"/>
    <property type="match status" value="1"/>
</dbReference>
<dbReference type="PANTHER" id="PTHR30146">
    <property type="entry name" value="LACI-RELATED TRANSCRIPTIONAL REPRESSOR"/>
    <property type="match status" value="1"/>
</dbReference>
<dbReference type="KEGG" id="vhl:BME96_15715"/>
<accession>A0AAC9NM14</accession>
<evidence type="ECO:0000313" key="6">
    <source>
        <dbReference type="Proteomes" id="UP000182945"/>
    </source>
</evidence>
<dbReference type="CDD" id="cd01392">
    <property type="entry name" value="HTH_LacI"/>
    <property type="match status" value="1"/>
</dbReference>
<reference evidence="5 6" key="1">
    <citation type="submission" date="2016-11" db="EMBL/GenBank/DDBJ databases">
        <title>Complete genome sequencing of Virgibacillus halodenitrificans PDB-F2.</title>
        <authorList>
            <person name="Sun Z."/>
            <person name="Zhou Y."/>
            <person name="Li H."/>
        </authorList>
    </citation>
    <scope>NUCLEOTIDE SEQUENCE [LARGE SCALE GENOMIC DNA]</scope>
    <source>
        <strain evidence="5 6">PDB-F2</strain>
    </source>
</reference>
<dbReference type="GO" id="GO:0000976">
    <property type="term" value="F:transcription cis-regulatory region binding"/>
    <property type="evidence" value="ECO:0007669"/>
    <property type="project" value="TreeGrafter"/>
</dbReference>
<dbReference type="GeneID" id="71515860"/>
<dbReference type="InterPro" id="IPR028082">
    <property type="entry name" value="Peripla_BP_I"/>
</dbReference>
<dbReference type="Pfam" id="PF13377">
    <property type="entry name" value="Peripla_BP_3"/>
    <property type="match status" value="1"/>
</dbReference>
<dbReference type="Proteomes" id="UP000182945">
    <property type="component" value="Chromosome"/>
</dbReference>
<dbReference type="Gene3D" id="3.40.50.2300">
    <property type="match status" value="2"/>
</dbReference>
<evidence type="ECO:0000256" key="2">
    <source>
        <dbReference type="ARBA" id="ARBA00023125"/>
    </source>
</evidence>
<dbReference type="SUPFAM" id="SSF47413">
    <property type="entry name" value="lambda repressor-like DNA-binding domains"/>
    <property type="match status" value="1"/>
</dbReference>
<evidence type="ECO:0000313" key="5">
    <source>
        <dbReference type="EMBL" id="APC49553.1"/>
    </source>
</evidence>
<dbReference type="AlphaFoldDB" id="A0AAC9NM14"/>
<dbReference type="PROSITE" id="PS50932">
    <property type="entry name" value="HTH_LACI_2"/>
    <property type="match status" value="1"/>
</dbReference>
<dbReference type="PRINTS" id="PR00036">
    <property type="entry name" value="HTHLACI"/>
</dbReference>
<dbReference type="CDD" id="cd06294">
    <property type="entry name" value="PBP1_MalR-like"/>
    <property type="match status" value="1"/>
</dbReference>
<proteinExistence type="predicted"/>
<dbReference type="InterPro" id="IPR046335">
    <property type="entry name" value="LacI/GalR-like_sensor"/>
</dbReference>
<dbReference type="GO" id="GO:0003700">
    <property type="term" value="F:DNA-binding transcription factor activity"/>
    <property type="evidence" value="ECO:0007669"/>
    <property type="project" value="TreeGrafter"/>
</dbReference>
<dbReference type="PANTHER" id="PTHR30146:SF109">
    <property type="entry name" value="HTH-TYPE TRANSCRIPTIONAL REGULATOR GALS"/>
    <property type="match status" value="1"/>
</dbReference>
<keyword evidence="1" id="KW-0805">Transcription regulation</keyword>
<dbReference type="SMART" id="SM00354">
    <property type="entry name" value="HTH_LACI"/>
    <property type="match status" value="1"/>
</dbReference>
<evidence type="ECO:0000259" key="4">
    <source>
        <dbReference type="PROSITE" id="PS50932"/>
    </source>
</evidence>
<keyword evidence="3" id="KW-0804">Transcription</keyword>
<dbReference type="SUPFAM" id="SSF53822">
    <property type="entry name" value="Periplasmic binding protein-like I"/>
    <property type="match status" value="1"/>
</dbReference>